<proteinExistence type="predicted"/>
<dbReference type="PANTHER" id="PTHR24121">
    <property type="entry name" value="NO MECHANORECEPTOR POTENTIAL C, ISOFORM D-RELATED"/>
    <property type="match status" value="1"/>
</dbReference>
<name>M8D3F3_AEGTA</name>
<dbReference type="Pfam" id="PF00023">
    <property type="entry name" value="Ank"/>
    <property type="match status" value="1"/>
</dbReference>
<dbReference type="AlphaFoldDB" id="M8D3F3"/>
<dbReference type="SUPFAM" id="SSF48403">
    <property type="entry name" value="Ankyrin repeat"/>
    <property type="match status" value="1"/>
</dbReference>
<dbReference type="Pfam" id="PF13962">
    <property type="entry name" value="PGG"/>
    <property type="match status" value="1"/>
</dbReference>
<dbReference type="PROSITE" id="PS50088">
    <property type="entry name" value="ANK_REPEAT"/>
    <property type="match status" value="2"/>
</dbReference>
<evidence type="ECO:0000313" key="1">
    <source>
        <dbReference type="EnsemblPlants" id="EMT30766"/>
    </source>
</evidence>
<dbReference type="InterPro" id="IPR002110">
    <property type="entry name" value="Ankyrin_rpt"/>
</dbReference>
<accession>M8D3F3</accession>
<dbReference type="SMART" id="SM00248">
    <property type="entry name" value="ANK"/>
    <property type="match status" value="5"/>
</dbReference>
<protein>
    <submittedName>
        <fullName evidence="1">Uncharacterized protein</fullName>
    </submittedName>
</protein>
<reference evidence="1" key="1">
    <citation type="submission" date="2015-06" db="UniProtKB">
        <authorList>
            <consortium name="EnsemblPlants"/>
        </authorList>
    </citation>
    <scope>IDENTIFICATION</scope>
</reference>
<dbReference type="EnsemblPlants" id="EMT30766">
    <property type="protein sequence ID" value="EMT30766"/>
    <property type="gene ID" value="F775_18541"/>
</dbReference>
<dbReference type="PANTHER" id="PTHR24121:SF21">
    <property type="entry name" value="ANKYRIN REPEAT FAMILY PROTEIN"/>
    <property type="match status" value="1"/>
</dbReference>
<dbReference type="PROSITE" id="PS50297">
    <property type="entry name" value="ANK_REP_REGION"/>
    <property type="match status" value="2"/>
</dbReference>
<sequence length="409" mass="44045">MNPLLLASSCCGSWQALNYLLDREDAPGRSDAVPIQSFLELLEGTSTAAGLATQQQASVHGVEEAGSDQHSIPAGPPVGVVTLGRDTALHAVAKYGDGDNFMRSAGVIYRKAQHLVVTQNQRGDTPLHVAARAGSSQMVSRFIDLARGEDSDGGERLKVLLRKENGRKETALHAAVRIGNKDMVDLLMLADSELASYPTDGTSPLYLAILLEQVHIVQSLYDNSHGNLSYSGPDGQNALHAAVLRSQGAKKANVKFLDKCPNVADNNGNTALHLCVKLGDQDIFALLLENQEVRLNNPRYLVNVALKYCHAKHGSRRLDHFEGEYIQPEDEEKESQNMTNATQTLALGSVLMATVAFGATFTLPGGYKGEGTPALSGRASKSTCAIRKQRIAILVKSAIINIFFGYLLK</sequence>
<organism evidence="1">
    <name type="scientific">Aegilops tauschii</name>
    <name type="common">Tausch's goatgrass</name>
    <name type="synonym">Aegilops squarrosa</name>
    <dbReference type="NCBI Taxonomy" id="37682"/>
    <lineage>
        <taxon>Eukaryota</taxon>
        <taxon>Viridiplantae</taxon>
        <taxon>Streptophyta</taxon>
        <taxon>Embryophyta</taxon>
        <taxon>Tracheophyta</taxon>
        <taxon>Spermatophyta</taxon>
        <taxon>Magnoliopsida</taxon>
        <taxon>Liliopsida</taxon>
        <taxon>Poales</taxon>
        <taxon>Poaceae</taxon>
        <taxon>BOP clade</taxon>
        <taxon>Pooideae</taxon>
        <taxon>Triticodae</taxon>
        <taxon>Triticeae</taxon>
        <taxon>Triticinae</taxon>
        <taxon>Aegilops</taxon>
    </lineage>
</organism>
<dbReference type="InterPro" id="IPR036770">
    <property type="entry name" value="Ankyrin_rpt-contain_sf"/>
</dbReference>
<dbReference type="InterPro" id="IPR026961">
    <property type="entry name" value="PGG_dom"/>
</dbReference>
<dbReference type="Pfam" id="PF12796">
    <property type="entry name" value="Ank_2"/>
    <property type="match status" value="2"/>
</dbReference>
<dbReference type="Gene3D" id="1.25.40.20">
    <property type="entry name" value="Ankyrin repeat-containing domain"/>
    <property type="match status" value="2"/>
</dbReference>